<evidence type="ECO:0000313" key="1">
    <source>
        <dbReference type="EMBL" id="KAH7966959.1"/>
    </source>
</evidence>
<organism evidence="1 2">
    <name type="scientific">Dermacentor silvarum</name>
    <name type="common">Tick</name>
    <dbReference type="NCBI Taxonomy" id="543639"/>
    <lineage>
        <taxon>Eukaryota</taxon>
        <taxon>Metazoa</taxon>
        <taxon>Ecdysozoa</taxon>
        <taxon>Arthropoda</taxon>
        <taxon>Chelicerata</taxon>
        <taxon>Arachnida</taxon>
        <taxon>Acari</taxon>
        <taxon>Parasitiformes</taxon>
        <taxon>Ixodida</taxon>
        <taxon>Ixodoidea</taxon>
        <taxon>Ixodidae</taxon>
        <taxon>Rhipicephalinae</taxon>
        <taxon>Dermacentor</taxon>
    </lineage>
</organism>
<name>A0ACB8DFA6_DERSI</name>
<reference evidence="1" key="1">
    <citation type="submission" date="2020-05" db="EMBL/GenBank/DDBJ databases">
        <title>Large-scale comparative analyses of tick genomes elucidate their genetic diversity and vector capacities.</title>
        <authorList>
            <person name="Jia N."/>
            <person name="Wang J."/>
            <person name="Shi W."/>
            <person name="Du L."/>
            <person name="Sun Y."/>
            <person name="Zhan W."/>
            <person name="Jiang J."/>
            <person name="Wang Q."/>
            <person name="Zhang B."/>
            <person name="Ji P."/>
            <person name="Sakyi L.B."/>
            <person name="Cui X."/>
            <person name="Yuan T."/>
            <person name="Jiang B."/>
            <person name="Yang W."/>
            <person name="Lam T.T.-Y."/>
            <person name="Chang Q."/>
            <person name="Ding S."/>
            <person name="Wang X."/>
            <person name="Zhu J."/>
            <person name="Ruan X."/>
            <person name="Zhao L."/>
            <person name="Wei J."/>
            <person name="Que T."/>
            <person name="Du C."/>
            <person name="Cheng J."/>
            <person name="Dai P."/>
            <person name="Han X."/>
            <person name="Huang E."/>
            <person name="Gao Y."/>
            <person name="Liu J."/>
            <person name="Shao H."/>
            <person name="Ye R."/>
            <person name="Li L."/>
            <person name="Wei W."/>
            <person name="Wang X."/>
            <person name="Wang C."/>
            <person name="Yang T."/>
            <person name="Huo Q."/>
            <person name="Li W."/>
            <person name="Guo W."/>
            <person name="Chen H."/>
            <person name="Zhou L."/>
            <person name="Ni X."/>
            <person name="Tian J."/>
            <person name="Zhou Y."/>
            <person name="Sheng Y."/>
            <person name="Liu T."/>
            <person name="Pan Y."/>
            <person name="Xia L."/>
            <person name="Li J."/>
            <person name="Zhao F."/>
            <person name="Cao W."/>
        </authorList>
    </citation>
    <scope>NUCLEOTIDE SEQUENCE</scope>
    <source>
        <strain evidence="1">Dsil-2018</strain>
    </source>
</reference>
<accession>A0ACB8DFA6</accession>
<sequence>MLTFTSTAAIKYHHEPSRSRVAFRHVTVRSATKKQKKKNEQPQRSPALIHLPTRADRVAPCSNIATPYTAGLTRRDKRKATQCWTDTGCVTEETNRDQCAIGYNMAPPQQAITLQEADEKYKAALKRLVIGEGTVALKYGSMYFAVPTVRVMFVFTKEDAQYTALRWAVEKMHYVCSLSMTTEEAVENFLNGRPHLVFIDARSKNTIDPILLCRTLGGYKWSQYSCIVAVVKKGLADKQEAAIVPLLRAGYTRWMLETASPIVCLNEIIQIEHNDLMHLWKLMTSEALFSALHYVRDGVIVTGPAHEIQFMNRAAEKLVGYSVEEMLGEDAQELHRTDSLKEDVAANIIDQLDKGRAWEGTLFNRRKTGECVPVWSKIAAVDNNATPGKLDHVVYIKESPFLMEKPFPPEAEIGSRRWSVERKCILLNILRQREEILCLKGNAILIQRQRAKSEGVVKLLMATQENSPPPVAQALEGVLDILRSTDLYNPQLAAGQEKTEDQMTSDLVAGLTGTGQKPTGVRRLSHETALMKGIDEPSAHRSRNRAKSLCAWRATRASADAVNVVKASTVHAGMTGMLPSLVAAPSRIKDLLEGDVKWEFDIIELESLTGRRPLIWLGLSLFAKMNVPTSIECDDATIRNWLQLIESHYQDNPYHNSTHAADVMQATAYFLLRLRKKDIFDPLDEAICLISAVFHDVDHPGKVKPISLQLEPRAGRTVQRPSHHAAYAFKLTLSDEKVNIFQNMDRDVYRTARTSIIDMVLATEMTKHFEHLSKFLNAFQKPLQESEPIEQEAMQERGEALSLRSPDSLQLIKRMLIKCADVSNPARPTEFCIQWAHRIAEEYCEQTDEEKRRGLPVAMPAFDRATCNIAGSQTGFINYFVRDMFRAWTDFGDFPELMEYIDKNFIYWKDKEPSSTQQGSR</sequence>
<keyword evidence="2" id="KW-1185">Reference proteome</keyword>
<protein>
    <submittedName>
        <fullName evidence="1">Uncharacterized protein</fullName>
    </submittedName>
</protein>
<dbReference type="Proteomes" id="UP000821865">
    <property type="component" value="Chromosome 2"/>
</dbReference>
<evidence type="ECO:0000313" key="2">
    <source>
        <dbReference type="Proteomes" id="UP000821865"/>
    </source>
</evidence>
<gene>
    <name evidence="1" type="ORF">HPB49_020894</name>
</gene>
<dbReference type="EMBL" id="CM023471">
    <property type="protein sequence ID" value="KAH7966959.1"/>
    <property type="molecule type" value="Genomic_DNA"/>
</dbReference>
<proteinExistence type="predicted"/>
<comment type="caution">
    <text evidence="1">The sequence shown here is derived from an EMBL/GenBank/DDBJ whole genome shotgun (WGS) entry which is preliminary data.</text>
</comment>